<dbReference type="SMART" id="SM00369">
    <property type="entry name" value="LRR_TYP"/>
    <property type="match status" value="6"/>
</dbReference>
<evidence type="ECO:0000256" key="4">
    <source>
        <dbReference type="SAM" id="SignalP"/>
    </source>
</evidence>
<name>A0AA38IKJ3_9CUCU</name>
<protein>
    <submittedName>
        <fullName evidence="5">Uncharacterized protein</fullName>
    </submittedName>
</protein>
<gene>
    <name evidence="5" type="ORF">Zmor_011316</name>
</gene>
<dbReference type="PANTHER" id="PTHR24373:SF275">
    <property type="entry name" value="TIR DOMAIN-CONTAINING PROTEIN"/>
    <property type="match status" value="1"/>
</dbReference>
<keyword evidence="1" id="KW-0433">Leucine-rich repeat</keyword>
<keyword evidence="3" id="KW-0677">Repeat</keyword>
<dbReference type="InterPro" id="IPR001611">
    <property type="entry name" value="Leu-rich_rpt"/>
</dbReference>
<dbReference type="AlphaFoldDB" id="A0AA38IKJ3"/>
<organism evidence="5 6">
    <name type="scientific">Zophobas morio</name>
    <dbReference type="NCBI Taxonomy" id="2755281"/>
    <lineage>
        <taxon>Eukaryota</taxon>
        <taxon>Metazoa</taxon>
        <taxon>Ecdysozoa</taxon>
        <taxon>Arthropoda</taxon>
        <taxon>Hexapoda</taxon>
        <taxon>Insecta</taxon>
        <taxon>Pterygota</taxon>
        <taxon>Neoptera</taxon>
        <taxon>Endopterygota</taxon>
        <taxon>Coleoptera</taxon>
        <taxon>Polyphaga</taxon>
        <taxon>Cucujiformia</taxon>
        <taxon>Tenebrionidae</taxon>
        <taxon>Zophobas</taxon>
    </lineage>
</organism>
<evidence type="ECO:0000313" key="5">
    <source>
        <dbReference type="EMBL" id="KAJ3659638.1"/>
    </source>
</evidence>
<proteinExistence type="predicted"/>
<accession>A0AA38IKJ3</accession>
<keyword evidence="6" id="KW-1185">Reference proteome</keyword>
<dbReference type="InterPro" id="IPR032675">
    <property type="entry name" value="LRR_dom_sf"/>
</dbReference>
<feature type="signal peptide" evidence="4">
    <location>
        <begin position="1"/>
        <end position="19"/>
    </location>
</feature>
<dbReference type="EMBL" id="JALNTZ010000003">
    <property type="protein sequence ID" value="KAJ3659638.1"/>
    <property type="molecule type" value="Genomic_DNA"/>
</dbReference>
<dbReference type="InterPro" id="IPR050328">
    <property type="entry name" value="Dev_Immune_Receptor"/>
</dbReference>
<keyword evidence="2 4" id="KW-0732">Signal</keyword>
<dbReference type="Gene3D" id="3.80.10.10">
    <property type="entry name" value="Ribonuclease Inhibitor"/>
    <property type="match status" value="3"/>
</dbReference>
<dbReference type="PANTHER" id="PTHR24373">
    <property type="entry name" value="SLIT RELATED LEUCINE-RICH REPEAT NEURONAL PROTEIN"/>
    <property type="match status" value="1"/>
</dbReference>
<dbReference type="Proteomes" id="UP001168821">
    <property type="component" value="Unassembled WGS sequence"/>
</dbReference>
<dbReference type="Pfam" id="PF13855">
    <property type="entry name" value="LRR_8"/>
    <property type="match status" value="2"/>
</dbReference>
<evidence type="ECO:0000256" key="3">
    <source>
        <dbReference type="ARBA" id="ARBA00022737"/>
    </source>
</evidence>
<dbReference type="SUPFAM" id="SSF52058">
    <property type="entry name" value="L domain-like"/>
    <property type="match status" value="1"/>
</dbReference>
<comment type="caution">
    <text evidence="5">The sequence shown here is derived from an EMBL/GenBank/DDBJ whole genome shotgun (WGS) entry which is preliminary data.</text>
</comment>
<reference evidence="5" key="1">
    <citation type="journal article" date="2023" name="G3 (Bethesda)">
        <title>Whole genome assemblies of Zophobas morio and Tenebrio molitor.</title>
        <authorList>
            <person name="Kaur S."/>
            <person name="Stinson S.A."/>
            <person name="diCenzo G.C."/>
        </authorList>
    </citation>
    <scope>NUCLEOTIDE SEQUENCE</scope>
    <source>
        <strain evidence="5">QUZm001</strain>
    </source>
</reference>
<dbReference type="InterPro" id="IPR003591">
    <property type="entry name" value="Leu-rich_rpt_typical-subtyp"/>
</dbReference>
<evidence type="ECO:0000256" key="2">
    <source>
        <dbReference type="ARBA" id="ARBA00022729"/>
    </source>
</evidence>
<evidence type="ECO:0000313" key="6">
    <source>
        <dbReference type="Proteomes" id="UP001168821"/>
    </source>
</evidence>
<sequence length="445" mass="51179">MKIVFLLWALFTTISKISCSCRKSYATICDSINDYTKYDHAKSTEVIIDASSLPSSIRRPVHMSVFSDVISLTIIGHLNGIQPEKECFGGSVLKFVNLYGNDLKILKVGSFPRMSKIYKLNLVENNIESIQAETFALCQPEIIDLSDNKIEVIETYTFTSPITQNLTKVIILENNKITTVDRYSLSPELRLLNLNKNSLSFIEKEVFEHLTKLETLVLSRNKFSTFSIAEFPQNLKLLDVSYNRITRLLGGSSEKKKNLEYLNLSHNKISIIQSNAFVGFEKLASLDLSYNRIQNVNFLAPIHKNWIQVSLAFNLLKEIHFDIAPREKLSHVSIALYGNPWRCTDWIYIQRYLIEKKVKHLSCDLKHFSDGQVPFCLCHVADCTFFPKIYSKDHSDFSMSEHYVVAEFLNVVNSNKNLKTCEFFSKRESLKYFIHDPILSLNMCE</sequence>
<dbReference type="PROSITE" id="PS51450">
    <property type="entry name" value="LRR"/>
    <property type="match status" value="3"/>
</dbReference>
<feature type="chain" id="PRO_5041453235" evidence="4">
    <location>
        <begin position="20"/>
        <end position="445"/>
    </location>
</feature>
<evidence type="ECO:0000256" key="1">
    <source>
        <dbReference type="ARBA" id="ARBA00022614"/>
    </source>
</evidence>